<reference evidence="2" key="1">
    <citation type="journal article" date="2019" name="Int. J. Syst. Evol. Microbiol.">
        <title>The Global Catalogue of Microorganisms (GCM) 10K type strain sequencing project: providing services to taxonomists for standard genome sequencing and annotation.</title>
        <authorList>
            <consortium name="The Broad Institute Genomics Platform"/>
            <consortium name="The Broad Institute Genome Sequencing Center for Infectious Disease"/>
            <person name="Wu L."/>
            <person name="Ma J."/>
        </authorList>
    </citation>
    <scope>NUCLEOTIDE SEQUENCE [LARGE SCALE GENOMIC DNA]</scope>
    <source>
        <strain evidence="2">JCM 17975</strain>
    </source>
</reference>
<accession>A0ABP8YAI8</accession>
<keyword evidence="2" id="KW-1185">Reference proteome</keyword>
<name>A0ABP8YAI8_9MICO</name>
<evidence type="ECO:0008006" key="3">
    <source>
        <dbReference type="Google" id="ProtNLM"/>
    </source>
</evidence>
<dbReference type="Gene3D" id="1.10.10.60">
    <property type="entry name" value="Homeodomain-like"/>
    <property type="match status" value="1"/>
</dbReference>
<dbReference type="EMBL" id="BAABHM010000038">
    <property type="protein sequence ID" value="GAA4725390.1"/>
    <property type="molecule type" value="Genomic_DNA"/>
</dbReference>
<sequence length="152" mass="16605">MSNALAKSESGLRSAYAHARLAEIERTRRIYQAAEAGMAQREIARAVHMSQASVHRVIARASAVGVAPSVEEIVLQRHVGLLIATEMFELLAALESWVPRVVDPVDGVLPGSSEEDVEALLADGFISEAEADRILDFHRDADGVRQRQAHNR</sequence>
<gene>
    <name evidence="1" type="ORF">GCM10023198_58050</name>
</gene>
<dbReference type="Proteomes" id="UP001500843">
    <property type="component" value="Unassembled WGS sequence"/>
</dbReference>
<evidence type="ECO:0000313" key="1">
    <source>
        <dbReference type="EMBL" id="GAA4725390.1"/>
    </source>
</evidence>
<organism evidence="1 2">
    <name type="scientific">Promicromonospora umidemergens</name>
    <dbReference type="NCBI Taxonomy" id="629679"/>
    <lineage>
        <taxon>Bacteria</taxon>
        <taxon>Bacillati</taxon>
        <taxon>Actinomycetota</taxon>
        <taxon>Actinomycetes</taxon>
        <taxon>Micrococcales</taxon>
        <taxon>Promicromonosporaceae</taxon>
        <taxon>Promicromonospora</taxon>
    </lineage>
</organism>
<comment type="caution">
    <text evidence="1">The sequence shown here is derived from an EMBL/GenBank/DDBJ whole genome shotgun (WGS) entry which is preliminary data.</text>
</comment>
<protein>
    <recommendedName>
        <fullName evidence="3">Homeodomain-like domain-containing protein</fullName>
    </recommendedName>
</protein>
<proteinExistence type="predicted"/>
<evidence type="ECO:0000313" key="2">
    <source>
        <dbReference type="Proteomes" id="UP001500843"/>
    </source>
</evidence>